<feature type="transmembrane region" description="Helical" evidence="1">
    <location>
        <begin position="100"/>
        <end position="118"/>
    </location>
</feature>
<reference evidence="3" key="1">
    <citation type="submission" date="2021-03" db="EMBL/GenBank/DDBJ databases">
        <title>Actinotalea soli sp. nov., isolated from soil.</title>
        <authorList>
            <person name="Ping W."/>
            <person name="Zhang J."/>
        </authorList>
    </citation>
    <scope>NUCLEOTIDE SEQUENCE</scope>
    <source>
        <strain evidence="3">BY-33</strain>
    </source>
</reference>
<evidence type="ECO:0000313" key="4">
    <source>
        <dbReference type="Proteomes" id="UP000664209"/>
    </source>
</evidence>
<organism evidence="3 4">
    <name type="scientific">Actinotalea soli</name>
    <dbReference type="NCBI Taxonomy" id="2819234"/>
    <lineage>
        <taxon>Bacteria</taxon>
        <taxon>Bacillati</taxon>
        <taxon>Actinomycetota</taxon>
        <taxon>Actinomycetes</taxon>
        <taxon>Micrococcales</taxon>
        <taxon>Cellulomonadaceae</taxon>
        <taxon>Actinotalea</taxon>
    </lineage>
</organism>
<dbReference type="RefSeq" id="WP_208054030.1">
    <property type="nucleotide sequence ID" value="NZ_JAGEMK010000001.1"/>
</dbReference>
<accession>A0A939LPX8</accession>
<name>A0A939LPX8_9CELL</name>
<keyword evidence="1" id="KW-0472">Membrane</keyword>
<gene>
    <name evidence="3" type="ORF">J4G33_01000</name>
</gene>
<sequence>MSQPSPQSARSQAGRPLPQVFLGALLVAAGVLALLGQAGVVDVSLGQLVRTWWPLAVIAVGLAALLTVPRAWAGPSVVVGLGVLLQLITLDLLDLDLWEVLWPVVIILVGLSLLTRVGSRGADDQTVNAAVMWWGTQRRSTSQDFRGGSLSAVMGGVDLDLRHAGIVETAELSIFTLWGGVEVKVPPTWRVVIGGLPVLAGWEDKTAPPADPDAPVLTIHVTAIMGGLEVRN</sequence>
<keyword evidence="4" id="KW-1185">Reference proteome</keyword>
<dbReference type="InterPro" id="IPR054331">
    <property type="entry name" value="LiaF_TM"/>
</dbReference>
<keyword evidence="1" id="KW-0812">Transmembrane</keyword>
<keyword evidence="1" id="KW-1133">Transmembrane helix</keyword>
<protein>
    <recommendedName>
        <fullName evidence="2">LiaF transmembrane domain-containing protein</fullName>
    </recommendedName>
</protein>
<comment type="caution">
    <text evidence="3">The sequence shown here is derived from an EMBL/GenBank/DDBJ whole genome shotgun (WGS) entry which is preliminary data.</text>
</comment>
<proteinExistence type="predicted"/>
<dbReference type="EMBL" id="JAGEMK010000001">
    <property type="protein sequence ID" value="MBO1750375.1"/>
    <property type="molecule type" value="Genomic_DNA"/>
</dbReference>
<feature type="transmembrane region" description="Helical" evidence="1">
    <location>
        <begin position="76"/>
        <end position="94"/>
    </location>
</feature>
<dbReference type="Proteomes" id="UP000664209">
    <property type="component" value="Unassembled WGS sequence"/>
</dbReference>
<dbReference type="Pfam" id="PF22570">
    <property type="entry name" value="LiaF-TM"/>
    <property type="match status" value="1"/>
</dbReference>
<evidence type="ECO:0000259" key="2">
    <source>
        <dbReference type="Pfam" id="PF22570"/>
    </source>
</evidence>
<evidence type="ECO:0000313" key="3">
    <source>
        <dbReference type="EMBL" id="MBO1750375.1"/>
    </source>
</evidence>
<dbReference type="AlphaFoldDB" id="A0A939LPX8"/>
<evidence type="ECO:0000256" key="1">
    <source>
        <dbReference type="SAM" id="Phobius"/>
    </source>
</evidence>
<feature type="transmembrane region" description="Helical" evidence="1">
    <location>
        <begin position="52"/>
        <end position="69"/>
    </location>
</feature>
<dbReference type="PANTHER" id="PTHR40763">
    <property type="entry name" value="MEMBRANE PROTEIN-RELATED"/>
    <property type="match status" value="1"/>
</dbReference>
<dbReference type="PANTHER" id="PTHR40763:SF5">
    <property type="entry name" value="MEMBRANE PROTEIN"/>
    <property type="match status" value="1"/>
</dbReference>
<feature type="domain" description="LiaF transmembrane" evidence="2">
    <location>
        <begin position="21"/>
        <end position="116"/>
    </location>
</feature>
<feature type="transmembrane region" description="Helical" evidence="1">
    <location>
        <begin position="20"/>
        <end position="40"/>
    </location>
</feature>